<dbReference type="InterPro" id="IPR025847">
    <property type="entry name" value="MEDS_domain"/>
</dbReference>
<feature type="domain" description="MEDS" evidence="1">
    <location>
        <begin position="16"/>
        <end position="169"/>
    </location>
</feature>
<reference evidence="2 3" key="1">
    <citation type="submission" date="2020-08" db="EMBL/GenBank/DDBJ databases">
        <title>A Genomic Blueprint of the Chicken Gut Microbiome.</title>
        <authorList>
            <person name="Gilroy R."/>
            <person name="Ravi A."/>
            <person name="Getino M."/>
            <person name="Pursley I."/>
            <person name="Horton D.L."/>
            <person name="Alikhan N.-F."/>
            <person name="Baker D."/>
            <person name="Gharbi K."/>
            <person name="Hall N."/>
            <person name="Watson M."/>
            <person name="Adriaenssens E.M."/>
            <person name="Foster-Nyarko E."/>
            <person name="Jarju S."/>
            <person name="Secka A."/>
            <person name="Antonio M."/>
            <person name="Oren A."/>
            <person name="Chaudhuri R."/>
            <person name="La Ragione R.M."/>
            <person name="Hildebrand F."/>
            <person name="Pallen M.J."/>
        </authorList>
    </citation>
    <scope>NUCLEOTIDE SEQUENCE [LARGE SCALE GENOMIC DNA]</scope>
    <source>
        <strain evidence="2 3">Sa1BUA13</strain>
    </source>
</reference>
<proteinExistence type="predicted"/>
<comment type="caution">
    <text evidence="2">The sequence shown here is derived from an EMBL/GenBank/DDBJ whole genome shotgun (WGS) entry which is preliminary data.</text>
</comment>
<dbReference type="Proteomes" id="UP000658980">
    <property type="component" value="Unassembled WGS sequence"/>
</dbReference>
<organism evidence="2 3">
    <name type="scientific">Planococcus wigleyi</name>
    <dbReference type="NCBI Taxonomy" id="2762216"/>
    <lineage>
        <taxon>Bacteria</taxon>
        <taxon>Bacillati</taxon>
        <taxon>Bacillota</taxon>
        <taxon>Bacilli</taxon>
        <taxon>Bacillales</taxon>
        <taxon>Caryophanaceae</taxon>
        <taxon>Planococcus</taxon>
    </lineage>
</organism>
<keyword evidence="3" id="KW-1185">Reference proteome</keyword>
<evidence type="ECO:0000313" key="2">
    <source>
        <dbReference type="EMBL" id="MBD8016196.1"/>
    </source>
</evidence>
<sequence length="188" mass="22041">MNKNLLQLFEECRDVHVLYSYEETEKYIEQVVAYAKHGVEVGDYVILIENPRLTPKIQTELKLQLSEQQMEFIHFVRSYDFYYSSGSYHPPAIQAYFEKTIEPYLAKQATFRSWAHVEWATMEDPIHLVKDFEKIIDVAVKEYEFPLICAYANKSMPKDIKNMLLEVHPYVLVEDDVVVSDLYAAAEA</sequence>
<accession>A0ABR8WHG5</accession>
<name>A0ABR8WHG5_9BACL</name>
<evidence type="ECO:0000313" key="3">
    <source>
        <dbReference type="Proteomes" id="UP000658980"/>
    </source>
</evidence>
<dbReference type="EMBL" id="JACSPU010000005">
    <property type="protein sequence ID" value="MBD8016196.1"/>
    <property type="molecule type" value="Genomic_DNA"/>
</dbReference>
<protein>
    <submittedName>
        <fullName evidence="2">MEDS domain-containing protein</fullName>
    </submittedName>
</protein>
<evidence type="ECO:0000259" key="1">
    <source>
        <dbReference type="Pfam" id="PF14417"/>
    </source>
</evidence>
<dbReference type="Pfam" id="PF14417">
    <property type="entry name" value="MEDS"/>
    <property type="match status" value="1"/>
</dbReference>
<gene>
    <name evidence="2" type="ORF">H9630_15305</name>
</gene>
<dbReference type="RefSeq" id="WP_191716364.1">
    <property type="nucleotide sequence ID" value="NZ_JACSPU010000005.1"/>
</dbReference>